<evidence type="ECO:0000256" key="1">
    <source>
        <dbReference type="SAM" id="MobiDB-lite"/>
    </source>
</evidence>
<organism evidence="2 3">
    <name type="scientific">Ensete ventricosum</name>
    <name type="common">Abyssinian banana</name>
    <name type="synonym">Musa ensete</name>
    <dbReference type="NCBI Taxonomy" id="4639"/>
    <lineage>
        <taxon>Eukaryota</taxon>
        <taxon>Viridiplantae</taxon>
        <taxon>Streptophyta</taxon>
        <taxon>Embryophyta</taxon>
        <taxon>Tracheophyta</taxon>
        <taxon>Spermatophyta</taxon>
        <taxon>Magnoliopsida</taxon>
        <taxon>Liliopsida</taxon>
        <taxon>Zingiberales</taxon>
        <taxon>Musaceae</taxon>
        <taxon>Ensete</taxon>
    </lineage>
</organism>
<evidence type="ECO:0000313" key="3">
    <source>
        <dbReference type="Proteomes" id="UP000287651"/>
    </source>
</evidence>
<sequence>MTTKSRRTIASIGDGGPEDAPEELTSGSHRLVSPDPGEKKTLTLLEESEEVIPTCSKKSYRLKGRWVTRKVRGQSAATPKAAQRIKCAITPTETLS</sequence>
<dbReference type="Proteomes" id="UP000287651">
    <property type="component" value="Unassembled WGS sequence"/>
</dbReference>
<feature type="region of interest" description="Disordered" evidence="1">
    <location>
        <begin position="1"/>
        <end position="37"/>
    </location>
</feature>
<reference evidence="2 3" key="1">
    <citation type="journal article" date="2014" name="Agronomy (Basel)">
        <title>A Draft Genome Sequence for Ensete ventricosum, the Drought-Tolerant Tree Against Hunger.</title>
        <authorList>
            <person name="Harrison J."/>
            <person name="Moore K.A."/>
            <person name="Paszkiewicz K."/>
            <person name="Jones T."/>
            <person name="Grant M."/>
            <person name="Ambacheew D."/>
            <person name="Muzemil S."/>
            <person name="Studholme D.J."/>
        </authorList>
    </citation>
    <scope>NUCLEOTIDE SEQUENCE [LARGE SCALE GENOMIC DNA]</scope>
</reference>
<dbReference type="AlphaFoldDB" id="A0A426Y7S1"/>
<accession>A0A426Y7S1</accession>
<gene>
    <name evidence="2" type="ORF">B296_00041745</name>
</gene>
<protein>
    <submittedName>
        <fullName evidence="2">Uncharacterized protein</fullName>
    </submittedName>
</protein>
<evidence type="ECO:0000313" key="2">
    <source>
        <dbReference type="EMBL" id="RRT47769.1"/>
    </source>
</evidence>
<comment type="caution">
    <text evidence="2">The sequence shown here is derived from an EMBL/GenBank/DDBJ whole genome shotgun (WGS) entry which is preliminary data.</text>
</comment>
<proteinExistence type="predicted"/>
<dbReference type="EMBL" id="AMZH03014358">
    <property type="protein sequence ID" value="RRT47769.1"/>
    <property type="molecule type" value="Genomic_DNA"/>
</dbReference>
<name>A0A426Y7S1_ENSVE</name>